<dbReference type="EMBL" id="JAMOIM010000016">
    <property type="protein sequence ID" value="MCW6510599.1"/>
    <property type="molecule type" value="Genomic_DNA"/>
</dbReference>
<dbReference type="RefSeq" id="WP_282586970.1">
    <property type="nucleotide sequence ID" value="NZ_JAMOIM010000016.1"/>
</dbReference>
<proteinExistence type="predicted"/>
<dbReference type="Proteomes" id="UP001165667">
    <property type="component" value="Unassembled WGS sequence"/>
</dbReference>
<accession>A0AA41YYS8</accession>
<reference evidence="1" key="1">
    <citation type="submission" date="2022-05" db="EMBL/GenBank/DDBJ databases">
        <authorList>
            <person name="Pankratov T."/>
        </authorList>
    </citation>
    <scope>NUCLEOTIDE SEQUENCE</scope>
    <source>
        <strain evidence="1">BP6-180914</strain>
    </source>
</reference>
<organism evidence="1 2">
    <name type="scientific">Lichenifustis flavocetrariae</name>
    <dbReference type="NCBI Taxonomy" id="2949735"/>
    <lineage>
        <taxon>Bacteria</taxon>
        <taxon>Pseudomonadati</taxon>
        <taxon>Pseudomonadota</taxon>
        <taxon>Alphaproteobacteria</taxon>
        <taxon>Hyphomicrobiales</taxon>
        <taxon>Lichenihabitantaceae</taxon>
        <taxon>Lichenifustis</taxon>
    </lineage>
</organism>
<protein>
    <submittedName>
        <fullName evidence="1">Uncharacterized protein</fullName>
    </submittedName>
</protein>
<gene>
    <name evidence="1" type="ORF">M8523_21510</name>
</gene>
<evidence type="ECO:0000313" key="2">
    <source>
        <dbReference type="Proteomes" id="UP001165667"/>
    </source>
</evidence>
<comment type="caution">
    <text evidence="1">The sequence shown here is derived from an EMBL/GenBank/DDBJ whole genome shotgun (WGS) entry which is preliminary data.</text>
</comment>
<dbReference type="AlphaFoldDB" id="A0AA41YYS8"/>
<sequence length="53" mass="5719">MTRSNVASSTWPDFMARLAQSAPQGIGRFRDVGGYLVPITGESAVTSTRLFLT</sequence>
<keyword evidence="2" id="KW-1185">Reference proteome</keyword>
<name>A0AA41YYS8_9HYPH</name>
<evidence type="ECO:0000313" key="1">
    <source>
        <dbReference type="EMBL" id="MCW6510599.1"/>
    </source>
</evidence>